<keyword evidence="4" id="KW-1185">Reference proteome</keyword>
<gene>
    <name evidence="5" type="primary">LOC101862669</name>
</gene>
<evidence type="ECO:0000256" key="2">
    <source>
        <dbReference type="SAM" id="Phobius"/>
    </source>
</evidence>
<feature type="compositionally biased region" description="Basic residues" evidence="1">
    <location>
        <begin position="200"/>
        <end position="214"/>
    </location>
</feature>
<dbReference type="SUPFAM" id="SSF49265">
    <property type="entry name" value="Fibronectin type III"/>
    <property type="match status" value="1"/>
</dbReference>
<feature type="domain" description="Fibronectin type-III" evidence="3">
    <location>
        <begin position="22"/>
        <end position="115"/>
    </location>
</feature>
<evidence type="ECO:0000256" key="1">
    <source>
        <dbReference type="SAM" id="MobiDB-lite"/>
    </source>
</evidence>
<keyword evidence="2" id="KW-1133">Transmembrane helix</keyword>
<feature type="compositionally biased region" description="Polar residues" evidence="1">
    <location>
        <begin position="355"/>
        <end position="373"/>
    </location>
</feature>
<name>A0ABM1A634_APLCA</name>
<feature type="compositionally biased region" description="Low complexity" evidence="1">
    <location>
        <begin position="316"/>
        <end position="330"/>
    </location>
</feature>
<dbReference type="InterPro" id="IPR013783">
    <property type="entry name" value="Ig-like_fold"/>
</dbReference>
<accession>A0ABM1A634</accession>
<feature type="compositionally biased region" description="Basic and acidic residues" evidence="1">
    <location>
        <begin position="179"/>
        <end position="199"/>
    </location>
</feature>
<feature type="region of interest" description="Disordered" evidence="1">
    <location>
        <begin position="150"/>
        <end position="330"/>
    </location>
</feature>
<feature type="compositionally biased region" description="Polar residues" evidence="1">
    <location>
        <begin position="300"/>
        <end position="315"/>
    </location>
</feature>
<sequence length="399" mass="43371">MYIPEVTVADTMATDAAGEDVMLLGPEVTSSSPSSIYIRWAWEALGPVEVQSFMVQYHRLASTYIQNSRKLPASTDTYSIQNLVADTYYKVCVTMHHNASSPPVQGCVEAATTSWHIPVSIGSSIGAILALSIIVLIVLISRCPHMVSKSRSAAPESSKYDSMSSHFPEGAYEMSDTTTHGHEDDVFSHSSDGDPEARRNMKSGHHHHHHHHHYQQSPRSLADRLCNGSRLPNGLGKHTRVHAPLGRMGRTFSLTERPNTRGQHPATKARRARLAHAHTHFHSVQSEPGTLPRRAADHASTPSRTSSLQHTNQSQSPASNGGASGTSSSGAIPTCGGCSSKPAGYKDSPRLATFRIQSNSGSDPSQLSSNTHTKQQRRAPELKSIPRTLHMSIENDTYV</sequence>
<feature type="compositionally biased region" description="Basic residues" evidence="1">
    <location>
        <begin position="267"/>
        <end position="281"/>
    </location>
</feature>
<proteinExistence type="predicted"/>
<dbReference type="Proteomes" id="UP000694888">
    <property type="component" value="Unplaced"/>
</dbReference>
<dbReference type="GeneID" id="101862669"/>
<organism evidence="4 5">
    <name type="scientific">Aplysia californica</name>
    <name type="common">California sea hare</name>
    <dbReference type="NCBI Taxonomy" id="6500"/>
    <lineage>
        <taxon>Eukaryota</taxon>
        <taxon>Metazoa</taxon>
        <taxon>Spiralia</taxon>
        <taxon>Lophotrochozoa</taxon>
        <taxon>Mollusca</taxon>
        <taxon>Gastropoda</taxon>
        <taxon>Heterobranchia</taxon>
        <taxon>Euthyneura</taxon>
        <taxon>Tectipleura</taxon>
        <taxon>Aplysiida</taxon>
        <taxon>Aplysioidea</taxon>
        <taxon>Aplysiidae</taxon>
        <taxon>Aplysia</taxon>
    </lineage>
</organism>
<feature type="transmembrane region" description="Helical" evidence="2">
    <location>
        <begin position="115"/>
        <end position="141"/>
    </location>
</feature>
<evidence type="ECO:0000259" key="3">
    <source>
        <dbReference type="PROSITE" id="PS50853"/>
    </source>
</evidence>
<feature type="region of interest" description="Disordered" evidence="1">
    <location>
        <begin position="355"/>
        <end position="399"/>
    </location>
</feature>
<dbReference type="Gene3D" id="2.60.40.10">
    <property type="entry name" value="Immunoglobulins"/>
    <property type="match status" value="1"/>
</dbReference>
<protein>
    <submittedName>
        <fullName evidence="5">Uncharacterized protein LOC101862669</fullName>
    </submittedName>
</protein>
<evidence type="ECO:0000313" key="4">
    <source>
        <dbReference type="Proteomes" id="UP000694888"/>
    </source>
</evidence>
<dbReference type="CDD" id="cd00063">
    <property type="entry name" value="FN3"/>
    <property type="match status" value="1"/>
</dbReference>
<dbReference type="InterPro" id="IPR003961">
    <property type="entry name" value="FN3_dom"/>
</dbReference>
<feature type="compositionally biased region" description="Polar residues" evidence="1">
    <location>
        <begin position="252"/>
        <end position="262"/>
    </location>
</feature>
<dbReference type="RefSeq" id="XP_012941545.1">
    <property type="nucleotide sequence ID" value="XM_013086091.2"/>
</dbReference>
<reference evidence="5" key="1">
    <citation type="submission" date="2025-08" db="UniProtKB">
        <authorList>
            <consortium name="RefSeq"/>
        </authorList>
    </citation>
    <scope>IDENTIFICATION</scope>
</reference>
<dbReference type="PROSITE" id="PS50853">
    <property type="entry name" value="FN3"/>
    <property type="match status" value="1"/>
</dbReference>
<keyword evidence="2" id="KW-0472">Membrane</keyword>
<dbReference type="Pfam" id="PF00041">
    <property type="entry name" value="fn3"/>
    <property type="match status" value="1"/>
</dbReference>
<keyword evidence="2" id="KW-0812">Transmembrane</keyword>
<evidence type="ECO:0000313" key="5">
    <source>
        <dbReference type="RefSeq" id="XP_012941545.1"/>
    </source>
</evidence>
<dbReference type="InterPro" id="IPR036116">
    <property type="entry name" value="FN3_sf"/>
</dbReference>